<protein>
    <recommendedName>
        <fullName evidence="11">L-serine deaminase</fullName>
    </recommendedName>
</protein>
<comment type="cofactor">
    <cofactor evidence="1 12">
        <name>[4Fe-4S] cluster</name>
        <dbReference type="ChEBI" id="CHEBI:49883"/>
    </cofactor>
</comment>
<evidence type="ECO:0000256" key="7">
    <source>
        <dbReference type="ARBA" id="ARBA00023004"/>
    </source>
</evidence>
<reference evidence="14" key="1">
    <citation type="submission" date="2022-06" db="EMBL/GenBank/DDBJ databases">
        <authorList>
            <person name="Dietemann V."/>
            <person name="Ory F."/>
            <person name="Dainat B."/>
            <person name="Oberhansli S."/>
        </authorList>
    </citation>
    <scope>NUCLEOTIDE SEQUENCE</scope>
    <source>
        <strain evidence="14">Ena-SAMPLE-TAB-26-04-2022-14:26:32:270-5432</strain>
    </source>
</reference>
<proteinExistence type="inferred from homology"/>
<gene>
    <name evidence="14" type="primary">sdaAB</name>
    <name evidence="14" type="ORF">WJ0W_004321</name>
</gene>
<dbReference type="InterPro" id="IPR002912">
    <property type="entry name" value="ACT_dom"/>
</dbReference>
<name>A0ABM9G5U9_9BACL</name>
<dbReference type="InterPro" id="IPR029009">
    <property type="entry name" value="ASB_dom_sf"/>
</dbReference>
<dbReference type="InterPro" id="IPR005131">
    <property type="entry name" value="Ser_deHydtase_bsu"/>
</dbReference>
<dbReference type="RefSeq" id="WP_213430884.1">
    <property type="nucleotide sequence ID" value="NZ_AP031286.1"/>
</dbReference>
<evidence type="ECO:0000259" key="13">
    <source>
        <dbReference type="PROSITE" id="PS51671"/>
    </source>
</evidence>
<comment type="similarity">
    <text evidence="3 11 12">Belongs to the iron-sulfur dependent L-serine dehydratase family.</text>
</comment>
<accession>A0ABM9G5U9</accession>
<dbReference type="Proteomes" id="UP001154322">
    <property type="component" value="Unassembled WGS sequence"/>
</dbReference>
<keyword evidence="4 11" id="KW-0312">Gluconeogenesis</keyword>
<dbReference type="SUPFAM" id="SSF143548">
    <property type="entry name" value="Serine metabolism enzymes domain"/>
    <property type="match status" value="1"/>
</dbReference>
<evidence type="ECO:0000256" key="6">
    <source>
        <dbReference type="ARBA" id="ARBA00022723"/>
    </source>
</evidence>
<evidence type="ECO:0000313" key="15">
    <source>
        <dbReference type="Proteomes" id="UP001154322"/>
    </source>
</evidence>
<comment type="caution">
    <text evidence="14">The sequence shown here is derived from an EMBL/GenBank/DDBJ whole genome shotgun (WGS) entry which is preliminary data.</text>
</comment>
<dbReference type="CDD" id="cd04903">
    <property type="entry name" value="ACT_LSD"/>
    <property type="match status" value="1"/>
</dbReference>
<evidence type="ECO:0000256" key="10">
    <source>
        <dbReference type="ARBA" id="ARBA00049406"/>
    </source>
</evidence>
<keyword evidence="7 11" id="KW-0408">Iron</keyword>
<keyword evidence="15" id="KW-1185">Reference proteome</keyword>
<evidence type="ECO:0000256" key="5">
    <source>
        <dbReference type="ARBA" id="ARBA00022485"/>
    </source>
</evidence>
<evidence type="ECO:0000256" key="11">
    <source>
        <dbReference type="PIRNR" id="PIRNR036692"/>
    </source>
</evidence>
<dbReference type="InterPro" id="IPR045865">
    <property type="entry name" value="ACT-like_dom_sf"/>
</dbReference>
<evidence type="ECO:0000313" key="14">
    <source>
        <dbReference type="EMBL" id="CAH8247086.1"/>
    </source>
</evidence>
<keyword evidence="8 11" id="KW-0411">Iron-sulfur</keyword>
<evidence type="ECO:0000256" key="4">
    <source>
        <dbReference type="ARBA" id="ARBA00022432"/>
    </source>
</evidence>
<dbReference type="PANTHER" id="PTHR30182:SF12">
    <property type="entry name" value="L-SERINE DEHYDRATASE, BETA CHAIN-RELATED"/>
    <property type="match status" value="1"/>
</dbReference>
<dbReference type="Pfam" id="PF01842">
    <property type="entry name" value="ACT"/>
    <property type="match status" value="1"/>
</dbReference>
<dbReference type="Pfam" id="PF03315">
    <property type="entry name" value="SDH_beta"/>
    <property type="match status" value="1"/>
</dbReference>
<dbReference type="PANTHER" id="PTHR30182">
    <property type="entry name" value="L-SERINE DEHYDRATASE"/>
    <property type="match status" value="1"/>
</dbReference>
<keyword evidence="9 11" id="KW-0456">Lyase</keyword>
<dbReference type="Gene3D" id="3.30.70.260">
    <property type="match status" value="1"/>
</dbReference>
<comment type="pathway">
    <text evidence="2 11">Carbohydrate biosynthesis; gluconeogenesis.</text>
</comment>
<evidence type="ECO:0000256" key="8">
    <source>
        <dbReference type="ARBA" id="ARBA00023014"/>
    </source>
</evidence>
<feature type="domain" description="ACT" evidence="13">
    <location>
        <begin position="149"/>
        <end position="227"/>
    </location>
</feature>
<evidence type="ECO:0000256" key="9">
    <source>
        <dbReference type="ARBA" id="ARBA00023239"/>
    </source>
</evidence>
<comment type="catalytic activity">
    <reaction evidence="10 11 12">
        <text>L-serine = pyruvate + NH4(+)</text>
        <dbReference type="Rhea" id="RHEA:19169"/>
        <dbReference type="ChEBI" id="CHEBI:15361"/>
        <dbReference type="ChEBI" id="CHEBI:28938"/>
        <dbReference type="ChEBI" id="CHEBI:33384"/>
        <dbReference type="EC" id="4.3.1.17"/>
    </reaction>
</comment>
<dbReference type="PROSITE" id="PS51671">
    <property type="entry name" value="ACT"/>
    <property type="match status" value="1"/>
</dbReference>
<dbReference type="PIRSF" id="PIRSF036692">
    <property type="entry name" value="SDH_B"/>
    <property type="match status" value="1"/>
</dbReference>
<evidence type="ECO:0000256" key="3">
    <source>
        <dbReference type="ARBA" id="ARBA00008636"/>
    </source>
</evidence>
<dbReference type="InterPro" id="IPR051318">
    <property type="entry name" value="Fe-S_L-Ser"/>
</dbReference>
<dbReference type="InterPro" id="IPR004643">
    <property type="entry name" value="Fe-S_L-Ser_bsu"/>
</dbReference>
<organism evidence="14 15">
    <name type="scientific">Paenibacillus melissococcoides</name>
    <dbReference type="NCBI Taxonomy" id="2912268"/>
    <lineage>
        <taxon>Bacteria</taxon>
        <taxon>Bacillati</taxon>
        <taxon>Bacillota</taxon>
        <taxon>Bacilli</taxon>
        <taxon>Bacillales</taxon>
        <taxon>Paenibacillaceae</taxon>
        <taxon>Paenibacillus</taxon>
    </lineage>
</organism>
<dbReference type="NCBIfam" id="TIGR00719">
    <property type="entry name" value="sda_beta"/>
    <property type="match status" value="1"/>
</dbReference>
<keyword evidence="6 11" id="KW-0479">Metal-binding</keyword>
<sequence>MPFHSVFDIIGPVMIGPSSSHTAGANRIGRVARKLFGRLPESVTVTLYGSFAKTYRGHGTDVAIVSGILDFDTADERIPDALHIAAEQGLDVKFVLSDDAVEHPNTARLTLRDKRGGLEVVGISIGGGSMEIREVIQLDDNPTHRSHPTMLVLHEDKHGAVAHVTSLLAEHHINIGYMEVSRSGKGQSALMAIELDESVDDAVIHHMHTLPHIKEIWQVKTYQRTSSEGGRPCSIA</sequence>
<dbReference type="SUPFAM" id="SSF55021">
    <property type="entry name" value="ACT-like"/>
    <property type="match status" value="1"/>
</dbReference>
<keyword evidence="5 11" id="KW-0004">4Fe-4S</keyword>
<evidence type="ECO:0000256" key="1">
    <source>
        <dbReference type="ARBA" id="ARBA00001966"/>
    </source>
</evidence>
<evidence type="ECO:0000256" key="2">
    <source>
        <dbReference type="ARBA" id="ARBA00004742"/>
    </source>
</evidence>
<dbReference type="Gene3D" id="3.30.1330.90">
    <property type="entry name" value="D-3-phosphoglycerate dehydrogenase, domain 3"/>
    <property type="match status" value="1"/>
</dbReference>
<dbReference type="EMBL" id="CALYLO010000006">
    <property type="protein sequence ID" value="CAH8247086.1"/>
    <property type="molecule type" value="Genomic_DNA"/>
</dbReference>
<evidence type="ECO:0000256" key="12">
    <source>
        <dbReference type="RuleBase" id="RU366059"/>
    </source>
</evidence>